<evidence type="ECO:0000313" key="7">
    <source>
        <dbReference type="Proteomes" id="UP000053237"/>
    </source>
</evidence>
<dbReference type="InterPro" id="IPR040193">
    <property type="entry name" value="EFHC1/EFHC2/EFHB"/>
</dbReference>
<comment type="caution">
    <text evidence="6">The sequence shown here is derived from an EMBL/GenBank/DDBJ whole genome shotgun (WGS) entry which is preliminary data.</text>
</comment>
<dbReference type="EMBL" id="CAIX01000214">
    <property type="protein sequence ID" value="CCI48296.1"/>
    <property type="molecule type" value="Genomic_DNA"/>
</dbReference>
<feature type="domain" description="EFHB C-terminal EF-hand" evidence="5">
    <location>
        <begin position="323"/>
        <end position="394"/>
    </location>
</feature>
<dbReference type="InParanoid" id="A0A024GN29"/>
<dbReference type="InterPro" id="IPR057428">
    <property type="entry name" value="EFHB_EF-hand_C"/>
</dbReference>
<accession>A0A024GN29</accession>
<organism evidence="6 7">
    <name type="scientific">Albugo candida</name>
    <dbReference type="NCBI Taxonomy" id="65357"/>
    <lineage>
        <taxon>Eukaryota</taxon>
        <taxon>Sar</taxon>
        <taxon>Stramenopiles</taxon>
        <taxon>Oomycota</taxon>
        <taxon>Peronosporomycetes</taxon>
        <taxon>Albuginales</taxon>
        <taxon>Albuginaceae</taxon>
        <taxon>Albugo</taxon>
    </lineage>
</organism>
<comment type="subcellular location">
    <subcellularLocation>
        <location evidence="1">Cytoplasm</location>
        <location evidence="1">Cytoskeleton</location>
    </subcellularLocation>
</comment>
<evidence type="ECO:0000256" key="4">
    <source>
        <dbReference type="ARBA" id="ARBA00023212"/>
    </source>
</evidence>
<keyword evidence="4" id="KW-0206">Cytoskeleton</keyword>
<reference evidence="6 7" key="1">
    <citation type="submission" date="2012-05" db="EMBL/GenBank/DDBJ databases">
        <title>Recombination and specialization in a pathogen metapopulation.</title>
        <authorList>
            <person name="Gardiner A."/>
            <person name="Kemen E."/>
            <person name="Schultz-Larsen T."/>
            <person name="MacLean D."/>
            <person name="Van Oosterhout C."/>
            <person name="Jones J.D.G."/>
        </authorList>
    </citation>
    <scope>NUCLEOTIDE SEQUENCE [LARGE SCALE GENOMIC DNA]</scope>
    <source>
        <strain evidence="6 7">Ac Nc2</strain>
    </source>
</reference>
<proteinExistence type="predicted"/>
<evidence type="ECO:0000256" key="3">
    <source>
        <dbReference type="ARBA" id="ARBA00022737"/>
    </source>
</evidence>
<gene>
    <name evidence="6" type="ORF">BN9_093690</name>
</gene>
<protein>
    <recommendedName>
        <fullName evidence="5">EFHB C-terminal EF-hand domain-containing protein</fullName>
    </recommendedName>
</protein>
<keyword evidence="2" id="KW-0963">Cytoplasm</keyword>
<dbReference type="PANTHER" id="PTHR12086:SF12">
    <property type="entry name" value="EF-HAND DOMAIN-CONTAINING FAMILY MEMBER B"/>
    <property type="match status" value="1"/>
</dbReference>
<evidence type="ECO:0000256" key="2">
    <source>
        <dbReference type="ARBA" id="ARBA00022490"/>
    </source>
</evidence>
<dbReference type="STRING" id="65357.A0A024GN29"/>
<dbReference type="AlphaFoldDB" id="A0A024GN29"/>
<evidence type="ECO:0000313" key="6">
    <source>
        <dbReference type="EMBL" id="CCI48296.1"/>
    </source>
</evidence>
<dbReference type="PANTHER" id="PTHR12086">
    <property type="entry name" value="EF-HAND DOMAIN C-TERMINAL CONTAINING PROTEIN"/>
    <property type="match status" value="1"/>
</dbReference>
<keyword evidence="7" id="KW-1185">Reference proteome</keyword>
<dbReference type="Proteomes" id="UP000053237">
    <property type="component" value="Unassembled WGS sequence"/>
</dbReference>
<keyword evidence="3" id="KW-0677">Repeat</keyword>
<evidence type="ECO:0000259" key="5">
    <source>
        <dbReference type="Pfam" id="PF25325"/>
    </source>
</evidence>
<dbReference type="Pfam" id="PF25325">
    <property type="entry name" value="EF-hand_EFHB_C"/>
    <property type="match status" value="1"/>
</dbReference>
<name>A0A024GN29_9STRA</name>
<evidence type="ECO:0000256" key="1">
    <source>
        <dbReference type="ARBA" id="ARBA00004245"/>
    </source>
</evidence>
<dbReference type="GO" id="GO:0005856">
    <property type="term" value="C:cytoskeleton"/>
    <property type="evidence" value="ECO:0007669"/>
    <property type="project" value="UniProtKB-SubCell"/>
</dbReference>
<sequence>MSTPLLPRPAGKCWQNNDESTAACFQSETRPTTPDHVRRYRKSYFAEPGARIVHPGLINDTKSDHDTIFGLVTDKSQHLKDVMRTGPNTDFGWMQLQQKEALYASHRREPLGKSYSRGHVLPQCMQNPDFAHGTIASTSESAKELLYPTLPHSPDSDALYRKSHHASLPGEQKKRDYEWGDLKPTSHRFGRVNVQGESIDACFQDSLHPILRLKQVEDMRALTDRLGKPRYLSAANRALDATHVYGSRPANDEGSARECIQSCYSREEQEPDEDLGKPRHYGWKNTTCKSRTFGIPTIRADIKTPSHRSIADCQNYGDDTATKELLYPSKFAMHGISEEEFTRPRDEAFLRSLFVKIGFGESDEIAKLVWTIVCGKKECASIATYRDTLNEYYAAKRKGERELVVWRKRAEAASKVL</sequence>
<dbReference type="OrthoDB" id="2096280at2759"/>